<name>A0ACB7XFD4_9ERIC</name>
<evidence type="ECO:0000313" key="1">
    <source>
        <dbReference type="EMBL" id="KAH7839381.1"/>
    </source>
</evidence>
<organism evidence="1 2">
    <name type="scientific">Vaccinium darrowii</name>
    <dbReference type="NCBI Taxonomy" id="229202"/>
    <lineage>
        <taxon>Eukaryota</taxon>
        <taxon>Viridiplantae</taxon>
        <taxon>Streptophyta</taxon>
        <taxon>Embryophyta</taxon>
        <taxon>Tracheophyta</taxon>
        <taxon>Spermatophyta</taxon>
        <taxon>Magnoliopsida</taxon>
        <taxon>eudicotyledons</taxon>
        <taxon>Gunneridae</taxon>
        <taxon>Pentapetalae</taxon>
        <taxon>asterids</taxon>
        <taxon>Ericales</taxon>
        <taxon>Ericaceae</taxon>
        <taxon>Vaccinioideae</taxon>
        <taxon>Vaccinieae</taxon>
        <taxon>Vaccinium</taxon>
    </lineage>
</organism>
<keyword evidence="2" id="KW-1185">Reference proteome</keyword>
<protein>
    <submittedName>
        <fullName evidence="1">Uncharacterized protein</fullName>
    </submittedName>
</protein>
<reference evidence="1 2" key="1">
    <citation type="journal article" date="2021" name="Hortic Res">
        <title>High-quality reference genome and annotation aids understanding of berry development for evergreen blueberry (Vaccinium darrowii).</title>
        <authorList>
            <person name="Yu J."/>
            <person name="Hulse-Kemp A.M."/>
            <person name="Babiker E."/>
            <person name="Staton M."/>
        </authorList>
    </citation>
    <scope>NUCLEOTIDE SEQUENCE [LARGE SCALE GENOMIC DNA]</scope>
    <source>
        <strain evidence="2">cv. NJ 8807/NJ 8810</strain>
        <tissue evidence="1">Young leaf</tissue>
    </source>
</reference>
<accession>A0ACB7XFD4</accession>
<dbReference type="EMBL" id="CM037160">
    <property type="protein sequence ID" value="KAH7839381.1"/>
    <property type="molecule type" value="Genomic_DNA"/>
</dbReference>
<evidence type="ECO:0000313" key="2">
    <source>
        <dbReference type="Proteomes" id="UP000828048"/>
    </source>
</evidence>
<comment type="caution">
    <text evidence="1">The sequence shown here is derived from an EMBL/GenBank/DDBJ whole genome shotgun (WGS) entry which is preliminary data.</text>
</comment>
<proteinExistence type="predicted"/>
<gene>
    <name evidence="1" type="ORF">Vadar_003450</name>
</gene>
<dbReference type="Proteomes" id="UP000828048">
    <property type="component" value="Chromosome 10"/>
</dbReference>
<sequence length="124" mass="14331">MPSRNLWFRIFVPTATQPLPIIVFFHGGGFAYLMADTKDYDAICCRFASKILAVVMSVNYRLAPEYRYPAWYDDGFDVLKFLDERKLQVPPENFSSATALALILLTMVRKEQKLFVRVGLRQVM</sequence>